<keyword evidence="1" id="KW-0472">Membrane</keyword>
<feature type="transmembrane region" description="Helical" evidence="1">
    <location>
        <begin position="50"/>
        <end position="74"/>
    </location>
</feature>
<keyword evidence="1" id="KW-1133">Transmembrane helix</keyword>
<evidence type="ECO:0008006" key="4">
    <source>
        <dbReference type="Google" id="ProtNLM"/>
    </source>
</evidence>
<evidence type="ECO:0000256" key="1">
    <source>
        <dbReference type="SAM" id="Phobius"/>
    </source>
</evidence>
<proteinExistence type="predicted"/>
<evidence type="ECO:0000313" key="2">
    <source>
        <dbReference type="EMBL" id="MFC3892422.1"/>
    </source>
</evidence>
<gene>
    <name evidence="2" type="ORF">ACFOWZ_13150</name>
</gene>
<sequence>MVIPRLGGGNAHDHLGEHVHGHRSLPCLNSLIRFSSIRSRHFRRRRKKRTGLIITIIFTALVLVGAGVAEALLIKKGERAISQGKQYSPMLTPIAQKTPAEVREAIGQGTGSRVRAHLTP</sequence>
<keyword evidence="1" id="KW-0812">Transmembrane</keyword>
<comment type="caution">
    <text evidence="2">The sequence shown here is derived from an EMBL/GenBank/DDBJ whole genome shotgun (WGS) entry which is preliminary data.</text>
</comment>
<protein>
    <recommendedName>
        <fullName evidence="4">Flp pilus-assembly TadE/G-like</fullName>
    </recommendedName>
</protein>
<organism evidence="2 3">
    <name type="scientific">Lentzea rhizosphaerae</name>
    <dbReference type="NCBI Taxonomy" id="2041025"/>
    <lineage>
        <taxon>Bacteria</taxon>
        <taxon>Bacillati</taxon>
        <taxon>Actinomycetota</taxon>
        <taxon>Actinomycetes</taxon>
        <taxon>Pseudonocardiales</taxon>
        <taxon>Pseudonocardiaceae</taxon>
        <taxon>Lentzea</taxon>
    </lineage>
</organism>
<evidence type="ECO:0000313" key="3">
    <source>
        <dbReference type="Proteomes" id="UP001595690"/>
    </source>
</evidence>
<dbReference type="RefSeq" id="WP_382372145.1">
    <property type="nucleotide sequence ID" value="NZ_JBHRZI010000011.1"/>
</dbReference>
<dbReference type="EMBL" id="JBHRZI010000011">
    <property type="protein sequence ID" value="MFC3892422.1"/>
    <property type="molecule type" value="Genomic_DNA"/>
</dbReference>
<reference evidence="3" key="1">
    <citation type="journal article" date="2019" name="Int. J. Syst. Evol. Microbiol.">
        <title>The Global Catalogue of Microorganisms (GCM) 10K type strain sequencing project: providing services to taxonomists for standard genome sequencing and annotation.</title>
        <authorList>
            <consortium name="The Broad Institute Genomics Platform"/>
            <consortium name="The Broad Institute Genome Sequencing Center for Infectious Disease"/>
            <person name="Wu L."/>
            <person name="Ma J."/>
        </authorList>
    </citation>
    <scope>NUCLEOTIDE SEQUENCE [LARGE SCALE GENOMIC DNA]</scope>
    <source>
        <strain evidence="3">CGMCC 4.7405</strain>
    </source>
</reference>
<name>A0ABV8BU08_9PSEU</name>
<keyword evidence="3" id="KW-1185">Reference proteome</keyword>
<dbReference type="Proteomes" id="UP001595690">
    <property type="component" value="Unassembled WGS sequence"/>
</dbReference>
<accession>A0ABV8BU08</accession>